<feature type="compositionally biased region" description="Low complexity" evidence="1">
    <location>
        <begin position="300"/>
        <end position="313"/>
    </location>
</feature>
<feature type="region of interest" description="Disordered" evidence="1">
    <location>
        <begin position="437"/>
        <end position="456"/>
    </location>
</feature>
<dbReference type="STRING" id="667725.A0A0L0G0P2"/>
<dbReference type="InterPro" id="IPR018808">
    <property type="entry name" value="Muniscin_C"/>
</dbReference>
<evidence type="ECO:0000313" key="4">
    <source>
        <dbReference type="Proteomes" id="UP000054560"/>
    </source>
</evidence>
<evidence type="ECO:0000313" key="3">
    <source>
        <dbReference type="EMBL" id="KNC82424.1"/>
    </source>
</evidence>
<evidence type="ECO:0000256" key="1">
    <source>
        <dbReference type="SAM" id="MobiDB-lite"/>
    </source>
</evidence>
<feature type="compositionally biased region" description="Low complexity" evidence="1">
    <location>
        <begin position="559"/>
        <end position="569"/>
    </location>
</feature>
<evidence type="ECO:0000259" key="2">
    <source>
        <dbReference type="PROSITE" id="PS51072"/>
    </source>
</evidence>
<feature type="region of interest" description="Disordered" evidence="1">
    <location>
        <begin position="875"/>
        <end position="955"/>
    </location>
</feature>
<feature type="compositionally biased region" description="Polar residues" evidence="1">
    <location>
        <begin position="338"/>
        <end position="353"/>
    </location>
</feature>
<dbReference type="PROSITE" id="PS51072">
    <property type="entry name" value="MHD"/>
    <property type="match status" value="1"/>
</dbReference>
<feature type="compositionally biased region" description="Polar residues" evidence="1">
    <location>
        <begin position="360"/>
        <end position="382"/>
    </location>
</feature>
<organism evidence="3 4">
    <name type="scientific">Sphaeroforma arctica JP610</name>
    <dbReference type="NCBI Taxonomy" id="667725"/>
    <lineage>
        <taxon>Eukaryota</taxon>
        <taxon>Ichthyosporea</taxon>
        <taxon>Ichthyophonida</taxon>
        <taxon>Sphaeroforma</taxon>
    </lineage>
</organism>
<dbReference type="EMBL" id="KQ241929">
    <property type="protein sequence ID" value="KNC82424.1"/>
    <property type="molecule type" value="Genomic_DNA"/>
</dbReference>
<feature type="domain" description="MHD" evidence="2">
    <location>
        <begin position="635"/>
        <end position="878"/>
    </location>
</feature>
<proteinExistence type="predicted"/>
<sequence length="1068" mass="114117">MYFKLIRLHQSTFRNMASENGCAAHSAATQFFLHRAEELERSKTSLNGQAQALGAYDGMLKPFMDGIALNLRGNVQQDEELLTTLQVLAFQAGDDGQAYRENQGMERHNINSMRGIVTNWMNAERTRYKSALQGIELLSENIEYLDTDSMLSGQPQPVHTPTPREQVNQPQTSVAQHAPSQTTAPAVNSPYSSHARDPFDGAADQGFDDPHAADPFEQTSTNDVSKARSVRGKKGKGDKLEKTSSKGSSKSHNMFGTLKRKTKSLTLRKKGKKDEPANSQSDLSGEANSTTNMPDDVHSTHTTTTTNTTTNTNANEQSATDARHTQEPIPISYAAGDTNMTTNSATATDTHSQMAAEATPDSSFYTPSDVSTSAATNPTAYTNAGDPNVNVSMPAPAGVVAAPSEQLDNPFGEYGQMGQDGLTPGMPVDNNNVSGLAFVPEPPVDSQGAPQSALVDDGGSQVVVAANQGSDDSFSDSSDEEEKGKPAIMVKIRPRDEHEQINEDVDYSSFKLDSINSPPSSRARRERNTPQRQQDDTPFDMGEPRWKSEQAMSQTPALSSSSIADSSGSIPAMARSTTTPALFIATADADPDAQLSKAVAMQAALTETSNVYFKGAKVGKSLLAGKLMLSFNQCLERVLEDAERSQPLTLNFSSKVSISQIVMNPAFREASRGTSKLAAGETLTLQVSASDLMATLKKKNPPAQGIQMVGKSYRLTLMTYQSVSQNGTDLVPLLVHTQWDCATNETKVVCDYKINSESVGAPELALSDVKIAVQMAGDKATGCDSQAADAHWDETTQKLEWTIPKLDRSTNTGGTITAHFSVDGKSKRTKTMVRFHANSSIMSGAVLENAAEAPAYFRLRKVIRKTTAGKYISDFTSESADGTGAPVPKLPSARVNSLRKMPLPKEVQGDTPADEQTTPQTVMSKEEESKQPDHTHAGEDPQPPLQEPWMAQPGVVGMDPTAAVAAAAPAPGPFDFISAGISGAYGTLTGDTVDAKSITPNQTGDSGEASATAQSQLADESIIPRKSSVPPSHPPPQRNSQDILGSPPELPPPRKSSRGGVSNPFGDN</sequence>
<reference evidence="3 4" key="1">
    <citation type="submission" date="2011-02" db="EMBL/GenBank/DDBJ databases">
        <title>The Genome Sequence of Sphaeroforma arctica JP610.</title>
        <authorList>
            <consortium name="The Broad Institute Genome Sequencing Platform"/>
            <person name="Russ C."/>
            <person name="Cuomo C."/>
            <person name="Young S.K."/>
            <person name="Zeng Q."/>
            <person name="Gargeya S."/>
            <person name="Alvarado L."/>
            <person name="Berlin A."/>
            <person name="Chapman S.B."/>
            <person name="Chen Z."/>
            <person name="Freedman E."/>
            <person name="Gellesch M."/>
            <person name="Goldberg J."/>
            <person name="Griggs A."/>
            <person name="Gujja S."/>
            <person name="Heilman E."/>
            <person name="Heiman D."/>
            <person name="Howarth C."/>
            <person name="Mehta T."/>
            <person name="Neiman D."/>
            <person name="Pearson M."/>
            <person name="Roberts A."/>
            <person name="Saif S."/>
            <person name="Shea T."/>
            <person name="Shenoy N."/>
            <person name="Sisk P."/>
            <person name="Stolte C."/>
            <person name="Sykes S."/>
            <person name="White J."/>
            <person name="Yandava C."/>
            <person name="Burger G."/>
            <person name="Gray M.W."/>
            <person name="Holland P.W.H."/>
            <person name="King N."/>
            <person name="Lang F.B.F."/>
            <person name="Roger A.J."/>
            <person name="Ruiz-Trillo I."/>
            <person name="Haas B."/>
            <person name="Nusbaum C."/>
            <person name="Birren B."/>
        </authorList>
    </citation>
    <scope>NUCLEOTIDE SEQUENCE [LARGE SCALE GENOMIC DNA]</scope>
    <source>
        <strain evidence="3 4">JP610</strain>
    </source>
</reference>
<feature type="compositionally biased region" description="Polar residues" evidence="1">
    <location>
        <begin position="277"/>
        <end position="293"/>
    </location>
</feature>
<gene>
    <name evidence="3" type="ORF">SARC_05294</name>
</gene>
<feature type="region of interest" description="Disordered" evidence="1">
    <location>
        <begin position="149"/>
        <end position="385"/>
    </location>
</feature>
<feature type="compositionally biased region" description="Polar residues" evidence="1">
    <location>
        <begin position="998"/>
        <end position="1018"/>
    </location>
</feature>
<feature type="compositionally biased region" description="Polar residues" evidence="1">
    <location>
        <begin position="149"/>
        <end position="192"/>
    </location>
</feature>
<feature type="compositionally biased region" description="Polar residues" evidence="1">
    <location>
        <begin position="245"/>
        <end position="254"/>
    </location>
</feature>
<feature type="compositionally biased region" description="Basic and acidic residues" evidence="1">
    <location>
        <begin position="235"/>
        <end position="244"/>
    </location>
</feature>
<name>A0A0L0G0P2_9EUKA</name>
<dbReference type="AlphaFoldDB" id="A0A0L0G0P2"/>
<feature type="compositionally biased region" description="Basic residues" evidence="1">
    <location>
        <begin position="258"/>
        <end position="271"/>
    </location>
</feature>
<accession>A0A0L0G0P2</accession>
<dbReference type="InterPro" id="IPR028565">
    <property type="entry name" value="MHD"/>
</dbReference>
<feature type="compositionally biased region" description="Basic and acidic residues" evidence="1">
    <location>
        <begin position="924"/>
        <end position="939"/>
    </location>
</feature>
<dbReference type="Proteomes" id="UP000054560">
    <property type="component" value="Unassembled WGS sequence"/>
</dbReference>
<dbReference type="RefSeq" id="XP_014156326.1">
    <property type="nucleotide sequence ID" value="XM_014300851.1"/>
</dbReference>
<feature type="compositionally biased region" description="Basic and acidic residues" evidence="1">
    <location>
        <begin position="526"/>
        <end position="535"/>
    </location>
</feature>
<dbReference type="eggNOG" id="KOG2398">
    <property type="taxonomic scope" value="Eukaryota"/>
</dbReference>
<dbReference type="Pfam" id="PF10291">
    <property type="entry name" value="muHD"/>
    <property type="match status" value="1"/>
</dbReference>
<dbReference type="GeneID" id="25905798"/>
<dbReference type="OrthoDB" id="5593455at2759"/>
<protein>
    <recommendedName>
        <fullName evidence="2">MHD domain-containing protein</fullName>
    </recommendedName>
</protein>
<feature type="region of interest" description="Disordered" evidence="1">
    <location>
        <begin position="970"/>
        <end position="1068"/>
    </location>
</feature>
<feature type="region of interest" description="Disordered" evidence="1">
    <location>
        <begin position="469"/>
        <end position="572"/>
    </location>
</feature>
<keyword evidence="4" id="KW-1185">Reference proteome</keyword>
<feature type="compositionally biased region" description="Polar residues" evidence="1">
    <location>
        <begin position="914"/>
        <end position="923"/>
    </location>
</feature>